<dbReference type="Proteomes" id="UP000789702">
    <property type="component" value="Unassembled WGS sequence"/>
</dbReference>
<feature type="non-terminal residue" evidence="1">
    <location>
        <position position="1"/>
    </location>
</feature>
<reference evidence="1" key="1">
    <citation type="submission" date="2021-06" db="EMBL/GenBank/DDBJ databases">
        <authorList>
            <person name="Kallberg Y."/>
            <person name="Tangrot J."/>
            <person name="Rosling A."/>
        </authorList>
    </citation>
    <scope>NUCLEOTIDE SEQUENCE</scope>
    <source>
        <strain evidence="1">IL203A</strain>
    </source>
</reference>
<comment type="caution">
    <text evidence="1">The sequence shown here is derived from an EMBL/GenBank/DDBJ whole genome shotgun (WGS) entry which is preliminary data.</text>
</comment>
<keyword evidence="2" id="KW-1185">Reference proteome</keyword>
<dbReference type="EMBL" id="CAJVPU010030443">
    <property type="protein sequence ID" value="CAG8713975.1"/>
    <property type="molecule type" value="Genomic_DNA"/>
</dbReference>
<accession>A0ACA9PL38</accession>
<gene>
    <name evidence="1" type="ORF">DHETER_LOCUS12426</name>
</gene>
<organism evidence="1 2">
    <name type="scientific">Dentiscutata heterogama</name>
    <dbReference type="NCBI Taxonomy" id="1316150"/>
    <lineage>
        <taxon>Eukaryota</taxon>
        <taxon>Fungi</taxon>
        <taxon>Fungi incertae sedis</taxon>
        <taxon>Mucoromycota</taxon>
        <taxon>Glomeromycotina</taxon>
        <taxon>Glomeromycetes</taxon>
        <taxon>Diversisporales</taxon>
        <taxon>Gigasporaceae</taxon>
        <taxon>Dentiscutata</taxon>
    </lineage>
</organism>
<evidence type="ECO:0000313" key="1">
    <source>
        <dbReference type="EMBL" id="CAG8713975.1"/>
    </source>
</evidence>
<protein>
    <submittedName>
        <fullName evidence="1">2124_t:CDS:1</fullName>
    </submittedName>
</protein>
<proteinExistence type="predicted"/>
<evidence type="ECO:0000313" key="2">
    <source>
        <dbReference type="Proteomes" id="UP000789702"/>
    </source>
</evidence>
<name>A0ACA9PL38_9GLOM</name>
<sequence length="56" mass="6369">KKQINTCDTMFNQSSTLSIGKTTNKPTDRQIELNIDMDEDTDNESSDITNAKDWES</sequence>